<dbReference type="EMBL" id="MIMU01000164">
    <property type="protein sequence ID" value="OTA80589.1"/>
    <property type="molecule type" value="Genomic_DNA"/>
</dbReference>
<evidence type="ECO:0000259" key="2">
    <source>
        <dbReference type="Pfam" id="PF13643"/>
    </source>
</evidence>
<dbReference type="AlphaFoldDB" id="A0A1Y2UC14"/>
<evidence type="ECO:0000313" key="4">
    <source>
        <dbReference type="Proteomes" id="UP000194286"/>
    </source>
</evidence>
<comment type="caution">
    <text evidence="3">The sequence shown here is derived from an EMBL/GenBank/DDBJ whole genome shotgun (WGS) entry which is preliminary data.</text>
</comment>
<accession>A0A1Y2UC14</accession>
<feature type="domain" description="DUF4145" evidence="2">
    <location>
        <begin position="128"/>
        <end position="209"/>
    </location>
</feature>
<dbReference type="InterPro" id="IPR025285">
    <property type="entry name" value="DUF4145"/>
</dbReference>
<gene>
    <name evidence="3" type="ORF">BHL82_10445</name>
</gene>
<sequence>MSKFKVSTIKHQSIIYICPYCRMKTSNYVVEFASSDILPESKLISDPNTSLIMFYMLTCMTCNNSYIVYEKVMQKYLSKNKNISSIYKGLDSQWGVAEQKIVYPQQVNSMQVPAPSKYMPEDVQSMYNEAASVFDISPRSSAALIRLTLELLLKKYLVNDGKKHPLSEMIGMLSPHAPSLVTEFMDLIREKGNGEVHPELDKIELEKLRHKWGDITREPDKDEILYLFKYINFICELLGLRDKADKDFESIPKDKRNNIARRNQKFQNKPNSPK</sequence>
<organism evidence="3 4">
    <name type="scientific">Limosilactobacillus reuteri</name>
    <name type="common">Lactobacillus reuteri</name>
    <dbReference type="NCBI Taxonomy" id="1598"/>
    <lineage>
        <taxon>Bacteria</taxon>
        <taxon>Bacillati</taxon>
        <taxon>Bacillota</taxon>
        <taxon>Bacilli</taxon>
        <taxon>Lactobacillales</taxon>
        <taxon>Lactobacillaceae</taxon>
        <taxon>Limosilactobacillus</taxon>
    </lineage>
</organism>
<name>A0A1Y2UC14_LIMRT</name>
<protein>
    <recommendedName>
        <fullName evidence="2">DUF4145 domain-containing protein</fullName>
    </recommendedName>
</protein>
<dbReference type="Pfam" id="PF13643">
    <property type="entry name" value="DUF4145"/>
    <property type="match status" value="1"/>
</dbReference>
<dbReference type="RefSeq" id="WP_143454346.1">
    <property type="nucleotide sequence ID" value="NZ_MIMI01000113.1"/>
</dbReference>
<dbReference type="Proteomes" id="UP000194286">
    <property type="component" value="Unassembled WGS sequence"/>
</dbReference>
<reference evidence="3 4" key="1">
    <citation type="submission" date="2016-09" db="EMBL/GenBank/DDBJ databases">
        <title>Lactobacillus reuteri KLR3005, genome sequencing and assembly.</title>
        <authorList>
            <person name="Lee J.-Y."/>
            <person name="Kim E.B."/>
            <person name="Choi Y.-J."/>
        </authorList>
    </citation>
    <scope>NUCLEOTIDE SEQUENCE [LARGE SCALE GENOMIC DNA]</scope>
    <source>
        <strain evidence="3 4">KLR3005</strain>
    </source>
</reference>
<feature type="compositionally biased region" description="Polar residues" evidence="1">
    <location>
        <begin position="265"/>
        <end position="274"/>
    </location>
</feature>
<evidence type="ECO:0000256" key="1">
    <source>
        <dbReference type="SAM" id="MobiDB-lite"/>
    </source>
</evidence>
<evidence type="ECO:0000313" key="3">
    <source>
        <dbReference type="EMBL" id="OTA80589.1"/>
    </source>
</evidence>
<proteinExistence type="predicted"/>
<feature type="region of interest" description="Disordered" evidence="1">
    <location>
        <begin position="252"/>
        <end position="274"/>
    </location>
</feature>